<feature type="region of interest" description="Disordered" evidence="1">
    <location>
        <begin position="77"/>
        <end position="241"/>
    </location>
</feature>
<evidence type="ECO:0000313" key="2">
    <source>
        <dbReference type="EMBL" id="EWC47158.1"/>
    </source>
</evidence>
<sequence>MAARDPSVIGKGLARSLSGADDIVIARERNTSTLGSKTPKGNGKGSRPQSQLGRRDEADPKIKYEIEIKSIVAKEAGSELQKGMEISTTESQLGGEKGVIPGEEAVTPAPISLSTHERSVTAESPGTIIPTINSPISPTYPSDDENDTDYCDSSNLLSSPDSTLSGRRQSLTAIDIPKPLQKKKKVVAAATTAASPSTSEPDITTRAKMPKSAAPQAPTKRGRKRKSPAAAEPPKAKRAKPEVKRVPACKLCYSKHIGCERSPGESRCKTCVKKNQDCEPNDVKIVKGVKKNIRAKSGGENPGPAAGAAGTACSGAKIVPEKENGVADGNSAGLVCGANTSSGAKGTGFVEASTMTEQELDVCGILMGMSSAKVTLLDKETCLDHFGAIERTLTSDSPDEEMVRYALEKLEELKSQLLWLSKDITV</sequence>
<dbReference type="OrthoDB" id="5376103at2759"/>
<organism evidence="2 3">
    <name type="scientific">Drechslerella stenobrocha 248</name>
    <dbReference type="NCBI Taxonomy" id="1043628"/>
    <lineage>
        <taxon>Eukaryota</taxon>
        <taxon>Fungi</taxon>
        <taxon>Dikarya</taxon>
        <taxon>Ascomycota</taxon>
        <taxon>Pezizomycotina</taxon>
        <taxon>Orbiliomycetes</taxon>
        <taxon>Orbiliales</taxon>
        <taxon>Orbiliaceae</taxon>
        <taxon>Drechslerella</taxon>
    </lineage>
</organism>
<feature type="region of interest" description="Disordered" evidence="1">
    <location>
        <begin position="28"/>
        <end position="61"/>
    </location>
</feature>
<keyword evidence="3" id="KW-1185">Reference proteome</keyword>
<evidence type="ECO:0000256" key="1">
    <source>
        <dbReference type="SAM" id="MobiDB-lite"/>
    </source>
</evidence>
<reference evidence="2 3" key="1">
    <citation type="submission" date="2013-05" db="EMBL/GenBank/DDBJ databases">
        <title>Drechslerella stenobrocha genome reveals carnivorous origination and mechanical trapping mechanism of predatory fungi.</title>
        <authorList>
            <person name="Liu X."/>
            <person name="Zhang W."/>
            <person name="Liu K."/>
        </authorList>
    </citation>
    <scope>NUCLEOTIDE SEQUENCE [LARGE SCALE GENOMIC DNA]</scope>
    <source>
        <strain evidence="2 3">248</strain>
    </source>
</reference>
<accession>W7I4S1</accession>
<name>W7I4S1_9PEZI</name>
<evidence type="ECO:0000313" key="3">
    <source>
        <dbReference type="Proteomes" id="UP000024837"/>
    </source>
</evidence>
<proteinExistence type="predicted"/>
<dbReference type="AlphaFoldDB" id="W7I4S1"/>
<feature type="compositionally biased region" description="Low complexity" evidence="1">
    <location>
        <begin position="124"/>
        <end position="141"/>
    </location>
</feature>
<gene>
    <name evidence="2" type="ORF">DRE_03527</name>
</gene>
<dbReference type="HOGENOM" id="CLU_644092_0_0_1"/>
<dbReference type="EMBL" id="KI966412">
    <property type="protein sequence ID" value="EWC47158.1"/>
    <property type="molecule type" value="Genomic_DNA"/>
</dbReference>
<dbReference type="Proteomes" id="UP000024837">
    <property type="component" value="Unassembled WGS sequence"/>
</dbReference>
<feature type="compositionally biased region" description="Polar residues" evidence="1">
    <location>
        <begin position="151"/>
        <end position="172"/>
    </location>
</feature>
<protein>
    <submittedName>
        <fullName evidence="2">Uncharacterized protein</fullName>
    </submittedName>
</protein>